<reference evidence="7" key="1">
    <citation type="submission" date="2014-03" db="EMBL/GenBank/DDBJ databases">
        <title>Draft Genome Sequence of Mycobacterium cosmeticum DSM 44829.</title>
        <authorList>
            <person name="Croce O."/>
            <person name="Robert C."/>
            <person name="Raoult D."/>
            <person name="Drancourt M."/>
        </authorList>
    </citation>
    <scope>NUCLEOTIDE SEQUENCE [LARGE SCALE GENOMIC DNA]</scope>
    <source>
        <strain evidence="7">DSM 44829</strain>
    </source>
</reference>
<dbReference type="InterPro" id="IPR036388">
    <property type="entry name" value="WH-like_DNA-bd_sf"/>
</dbReference>
<keyword evidence="8" id="KW-1185">Reference proteome</keyword>
<name>W9BHH3_MYCCO</name>
<dbReference type="Gene3D" id="3.90.1150.10">
    <property type="entry name" value="Aspartate Aminotransferase, domain 1"/>
    <property type="match status" value="1"/>
</dbReference>
<dbReference type="Gene3D" id="1.10.10.10">
    <property type="entry name" value="Winged helix-like DNA-binding domain superfamily/Winged helix DNA-binding domain"/>
    <property type="match status" value="1"/>
</dbReference>
<dbReference type="InterPro" id="IPR015422">
    <property type="entry name" value="PyrdxlP-dep_Trfase_small"/>
</dbReference>
<dbReference type="SUPFAM" id="SSF53383">
    <property type="entry name" value="PLP-dependent transferases"/>
    <property type="match status" value="1"/>
</dbReference>
<evidence type="ECO:0000256" key="4">
    <source>
        <dbReference type="ARBA" id="ARBA00023125"/>
    </source>
</evidence>
<accession>W9BHH3</accession>
<evidence type="ECO:0000256" key="3">
    <source>
        <dbReference type="ARBA" id="ARBA00023015"/>
    </source>
</evidence>
<dbReference type="Proteomes" id="UP000028870">
    <property type="component" value="Unassembled WGS sequence"/>
</dbReference>
<evidence type="ECO:0000256" key="1">
    <source>
        <dbReference type="ARBA" id="ARBA00005384"/>
    </source>
</evidence>
<feature type="domain" description="HTH gntR-type" evidence="6">
    <location>
        <begin position="1"/>
        <end position="63"/>
    </location>
</feature>
<evidence type="ECO:0000313" key="7">
    <source>
        <dbReference type="EMBL" id="CDO06055.1"/>
    </source>
</evidence>
<comment type="similarity">
    <text evidence="1">In the C-terminal section; belongs to the class-I pyridoxal-phosphate-dependent aminotransferase family.</text>
</comment>
<evidence type="ECO:0000256" key="5">
    <source>
        <dbReference type="ARBA" id="ARBA00023163"/>
    </source>
</evidence>
<dbReference type="InterPro" id="IPR015421">
    <property type="entry name" value="PyrdxlP-dep_Trfase_major"/>
</dbReference>
<dbReference type="EMBL" id="CCBB010000001">
    <property type="protein sequence ID" value="CDO06055.1"/>
    <property type="molecule type" value="Genomic_DNA"/>
</dbReference>
<keyword evidence="5" id="KW-0804">Transcription</keyword>
<dbReference type="InterPro" id="IPR051446">
    <property type="entry name" value="HTH_trans_reg/aminotransferase"/>
</dbReference>
<organism evidence="7 8">
    <name type="scientific">Mycolicibacterium cosmeticum</name>
    <dbReference type="NCBI Taxonomy" id="258533"/>
    <lineage>
        <taxon>Bacteria</taxon>
        <taxon>Bacillati</taxon>
        <taxon>Actinomycetota</taxon>
        <taxon>Actinomycetes</taxon>
        <taxon>Mycobacteriales</taxon>
        <taxon>Mycobacteriaceae</taxon>
        <taxon>Mycolicibacterium</taxon>
    </lineage>
</organism>
<dbReference type="SUPFAM" id="SSF46785">
    <property type="entry name" value="Winged helix' DNA-binding domain"/>
    <property type="match status" value="1"/>
</dbReference>
<keyword evidence="2" id="KW-0663">Pyridoxal phosphate</keyword>
<dbReference type="GO" id="GO:0003677">
    <property type="term" value="F:DNA binding"/>
    <property type="evidence" value="ECO:0007669"/>
    <property type="project" value="UniProtKB-KW"/>
</dbReference>
<evidence type="ECO:0000256" key="2">
    <source>
        <dbReference type="ARBA" id="ARBA00022898"/>
    </source>
</evidence>
<dbReference type="Pfam" id="PF00392">
    <property type="entry name" value="GntR"/>
    <property type="match status" value="1"/>
</dbReference>
<proteinExistence type="inferred from homology"/>
<sequence length="433" mass="46376">MSDRLADQIRSGRLPAGTRLPTHRALAAEYGIAVATATKVYRALTDAGLVVGEPGRGTFVRDLSGYAGLEPRRHSTVARIADLSFNQPLEPVQADHLRRALRDMAAEGDLLSLLRQEPPGGRTREQATVATYLLGHGIDVAPRSVVLTAGGQQGLDAVLGAVAPPGSVVAVDALTYPGLKLLAAARRIELAPVPVDTDGPDLDALARLCASRRVAAIFTMPTLHNPLGLVLKIAERQRIAELARRRDAVVIEDATYAFLDPAAPQPIQALAPERTFYVGGMSKSLAPGLRFGFVVTPDAHRDAVIRSLRAASWGTSTVAARLAARWIADGTIDAVEKLRRDDARERQALARAELEGLDYHAHPASYIGWLRLPEEARMDVIAHQLAERGVLVSTADAFSTAKATPNALRLALATPGRAELAVALREVRELVAW</sequence>
<dbReference type="AlphaFoldDB" id="W9BHH3"/>
<dbReference type="GO" id="GO:0003700">
    <property type="term" value="F:DNA-binding transcription factor activity"/>
    <property type="evidence" value="ECO:0007669"/>
    <property type="project" value="InterPro"/>
</dbReference>
<dbReference type="Pfam" id="PF00155">
    <property type="entry name" value="Aminotran_1_2"/>
    <property type="match status" value="1"/>
</dbReference>
<keyword evidence="3" id="KW-0805">Transcription regulation</keyword>
<dbReference type="Gene3D" id="3.40.640.10">
    <property type="entry name" value="Type I PLP-dependent aspartate aminotransferase-like (Major domain)"/>
    <property type="match status" value="1"/>
</dbReference>
<dbReference type="STRING" id="258533.BN977_00835"/>
<dbReference type="eggNOG" id="COG1167">
    <property type="taxonomic scope" value="Bacteria"/>
</dbReference>
<dbReference type="PROSITE" id="PS50949">
    <property type="entry name" value="HTH_GNTR"/>
    <property type="match status" value="1"/>
</dbReference>
<dbReference type="InterPro" id="IPR000524">
    <property type="entry name" value="Tscrpt_reg_HTH_GntR"/>
</dbReference>
<gene>
    <name evidence="7" type="ORF">BN977_00835</name>
</gene>
<protein>
    <submittedName>
        <fullName evidence="7">GntR family transcriptional regulator</fullName>
    </submittedName>
</protein>
<dbReference type="CDD" id="cd00609">
    <property type="entry name" value="AAT_like"/>
    <property type="match status" value="1"/>
</dbReference>
<reference evidence="7" key="2">
    <citation type="submission" date="2014-03" db="EMBL/GenBank/DDBJ databases">
        <authorList>
            <person name="Urmite Genomes"/>
        </authorList>
    </citation>
    <scope>NUCLEOTIDE SEQUENCE</scope>
    <source>
        <strain evidence="7">DSM 44829</strain>
    </source>
</reference>
<dbReference type="InterPro" id="IPR036390">
    <property type="entry name" value="WH_DNA-bd_sf"/>
</dbReference>
<dbReference type="CDD" id="cd07377">
    <property type="entry name" value="WHTH_GntR"/>
    <property type="match status" value="1"/>
</dbReference>
<dbReference type="InterPro" id="IPR004839">
    <property type="entry name" value="Aminotransferase_I/II_large"/>
</dbReference>
<keyword evidence="4" id="KW-0238">DNA-binding</keyword>
<evidence type="ECO:0000259" key="6">
    <source>
        <dbReference type="PROSITE" id="PS50949"/>
    </source>
</evidence>
<dbReference type="GO" id="GO:0030170">
    <property type="term" value="F:pyridoxal phosphate binding"/>
    <property type="evidence" value="ECO:0007669"/>
    <property type="project" value="InterPro"/>
</dbReference>
<dbReference type="InterPro" id="IPR015424">
    <property type="entry name" value="PyrdxlP-dep_Trfase"/>
</dbReference>
<dbReference type="PANTHER" id="PTHR46577:SF1">
    <property type="entry name" value="HTH-TYPE TRANSCRIPTIONAL REGULATORY PROTEIN GABR"/>
    <property type="match status" value="1"/>
</dbReference>
<dbReference type="SMART" id="SM00345">
    <property type="entry name" value="HTH_GNTR"/>
    <property type="match status" value="1"/>
</dbReference>
<evidence type="ECO:0000313" key="8">
    <source>
        <dbReference type="Proteomes" id="UP000028870"/>
    </source>
</evidence>
<comment type="caution">
    <text evidence="7">The sequence shown here is derived from an EMBL/GenBank/DDBJ whole genome shotgun (WGS) entry which is preliminary data.</text>
</comment>
<dbReference type="PANTHER" id="PTHR46577">
    <property type="entry name" value="HTH-TYPE TRANSCRIPTIONAL REGULATORY PROTEIN GABR"/>
    <property type="match status" value="1"/>
</dbReference>